<keyword evidence="2" id="KW-0479">Metal-binding</keyword>
<dbReference type="Proteomes" id="UP000198688">
    <property type="component" value="Chromosome I"/>
</dbReference>
<dbReference type="STRING" id="113562.SAMN04489716_3258"/>
<comment type="cofactor">
    <cofactor evidence="1">
        <name>a divalent metal cation</name>
        <dbReference type="ChEBI" id="CHEBI:60240"/>
    </cofactor>
</comment>
<accession>A0A1H1ZD89</accession>
<evidence type="ECO:0000313" key="4">
    <source>
        <dbReference type="EMBL" id="SDT31569.1"/>
    </source>
</evidence>
<sequence>MSVTYTAVLPVREHTVDVLAGLLTNERARRGTRAGTRSLPCRDQAILVLRWFLDSTRMRQLARDNAISLSTGYDYLHEGIDVLAARSPSLHGALLAAKAAGHDYVNIDGILVETDRCRTPGPTTGVDLWWSGKHDNHGGNVQVVTVPDGWPIWTSEVRPGREHDTTAIRTHPEILPALTAADSDLRTLGDLGYEGESGTITVAFKKPKNGKLNPIQQQLNKAHNSLRAIGERGNSLLKMTFKALRNVSLNPWRIGKIVAAALAILHIEHDRTT</sequence>
<evidence type="ECO:0000256" key="2">
    <source>
        <dbReference type="ARBA" id="ARBA00022723"/>
    </source>
</evidence>
<dbReference type="GO" id="GO:0004519">
    <property type="term" value="F:endonuclease activity"/>
    <property type="evidence" value="ECO:0007669"/>
    <property type="project" value="UniProtKB-KW"/>
</dbReference>
<keyword evidence="4" id="KW-0255">Endonuclease</keyword>
<dbReference type="OrthoDB" id="3699454at2"/>
<keyword evidence="5" id="KW-1185">Reference proteome</keyword>
<protein>
    <submittedName>
        <fullName evidence="4">DDE superfamily endonuclease</fullName>
    </submittedName>
</protein>
<proteinExistence type="predicted"/>
<organism evidence="4 5">
    <name type="scientific">Actinoplanes derwentensis</name>
    <dbReference type="NCBI Taxonomy" id="113562"/>
    <lineage>
        <taxon>Bacteria</taxon>
        <taxon>Bacillati</taxon>
        <taxon>Actinomycetota</taxon>
        <taxon>Actinomycetes</taxon>
        <taxon>Micromonosporales</taxon>
        <taxon>Micromonosporaceae</taxon>
        <taxon>Actinoplanes</taxon>
    </lineage>
</organism>
<evidence type="ECO:0000256" key="1">
    <source>
        <dbReference type="ARBA" id="ARBA00001968"/>
    </source>
</evidence>
<dbReference type="InterPro" id="IPR027806">
    <property type="entry name" value="HARBI1_dom"/>
</dbReference>
<gene>
    <name evidence="4" type="ORF">SAMN04489716_3258</name>
</gene>
<dbReference type="EMBL" id="LT629758">
    <property type="protein sequence ID" value="SDT31569.1"/>
    <property type="molecule type" value="Genomic_DNA"/>
</dbReference>
<reference evidence="4 5" key="1">
    <citation type="submission" date="2016-10" db="EMBL/GenBank/DDBJ databases">
        <authorList>
            <person name="de Groot N.N."/>
        </authorList>
    </citation>
    <scope>NUCLEOTIDE SEQUENCE [LARGE SCALE GENOMIC DNA]</scope>
    <source>
        <strain evidence="4 5">DSM 43941</strain>
    </source>
</reference>
<dbReference type="GO" id="GO:0046872">
    <property type="term" value="F:metal ion binding"/>
    <property type="evidence" value="ECO:0007669"/>
    <property type="project" value="UniProtKB-KW"/>
</dbReference>
<dbReference type="Pfam" id="PF13359">
    <property type="entry name" value="DDE_Tnp_4"/>
    <property type="match status" value="1"/>
</dbReference>
<keyword evidence="4" id="KW-0378">Hydrolase</keyword>
<evidence type="ECO:0000313" key="5">
    <source>
        <dbReference type="Proteomes" id="UP000198688"/>
    </source>
</evidence>
<evidence type="ECO:0000259" key="3">
    <source>
        <dbReference type="Pfam" id="PF13359"/>
    </source>
</evidence>
<feature type="domain" description="DDE Tnp4" evidence="3">
    <location>
        <begin position="107"/>
        <end position="264"/>
    </location>
</feature>
<keyword evidence="4" id="KW-0540">Nuclease</keyword>
<name>A0A1H1ZD89_9ACTN</name>
<dbReference type="AlphaFoldDB" id="A0A1H1ZD89"/>
<dbReference type="RefSeq" id="WP_092545422.1">
    <property type="nucleotide sequence ID" value="NZ_BOMJ01000005.1"/>
</dbReference>